<evidence type="ECO:0000256" key="1">
    <source>
        <dbReference type="SAM" id="MobiDB-lite"/>
    </source>
</evidence>
<organism evidence="3 4">
    <name type="scientific">Legionella maioricensis</name>
    <dbReference type="NCBI Taxonomy" id="2896528"/>
    <lineage>
        <taxon>Bacteria</taxon>
        <taxon>Pseudomonadati</taxon>
        <taxon>Pseudomonadota</taxon>
        <taxon>Gammaproteobacteria</taxon>
        <taxon>Legionellales</taxon>
        <taxon>Legionellaceae</taxon>
        <taxon>Legionella</taxon>
    </lineage>
</organism>
<feature type="transmembrane region" description="Helical" evidence="2">
    <location>
        <begin position="299"/>
        <end position="320"/>
    </location>
</feature>
<accession>A0A9X2D1Y9</accession>
<evidence type="ECO:0000313" key="3">
    <source>
        <dbReference type="EMBL" id="MCL9684723.1"/>
    </source>
</evidence>
<feature type="transmembrane region" description="Helical" evidence="2">
    <location>
        <begin position="207"/>
        <end position="228"/>
    </location>
</feature>
<evidence type="ECO:0000313" key="4">
    <source>
        <dbReference type="Proteomes" id="UP001139721"/>
    </source>
</evidence>
<keyword evidence="2" id="KW-1133">Transmembrane helix</keyword>
<keyword evidence="4" id="KW-1185">Reference proteome</keyword>
<feature type="transmembrane region" description="Helical" evidence="2">
    <location>
        <begin position="275"/>
        <end position="293"/>
    </location>
</feature>
<feature type="transmembrane region" description="Helical" evidence="2">
    <location>
        <begin position="332"/>
        <end position="352"/>
    </location>
</feature>
<reference evidence="3" key="1">
    <citation type="submission" date="2021-11" db="EMBL/GenBank/DDBJ databases">
        <title>Legionella maioricencis sp. nov., a new species isolated from hot water samples in Mallorca.</title>
        <authorList>
            <person name="Crespi S."/>
            <person name="Drasar V."/>
            <person name="Salva-Serra F."/>
            <person name="Jaen-Luchoro D."/>
            <person name="Pineiro-Iglesias B."/>
            <person name="Aliaga F."/>
            <person name="Fernandez-Juarez V."/>
            <person name="Coll G."/>
            <person name="Moore E.R.B."/>
            <person name="Bennasar-Figueras A."/>
        </authorList>
    </citation>
    <scope>NUCLEOTIDE SEQUENCE</scope>
    <source>
        <strain evidence="3">HCPI-6</strain>
    </source>
</reference>
<dbReference type="EMBL" id="JAJKBJ010000013">
    <property type="protein sequence ID" value="MCL9684723.1"/>
    <property type="molecule type" value="Genomic_DNA"/>
</dbReference>
<name>A0A9X2D1Y9_9GAMM</name>
<sequence length="382" mass="43873">MAFKKSICLFALIGLLLGFIIDFWARYQNVALFYPTLVSIFSYLYVLAYDEKNVFRLIGTSFIAALFLSLPLLGLNFNSPTFNDVHFISFIIAFPLFVYIGHCFHYAYHHDNTWDIDYSTLFAAVWNTILLLFVASVFAFLGHMLIMLAAFIFKTVGNSYLWDLFWINPHFRFIMSVTLFFIGLGVGQQNIEIIYNMRFLLLKMMYYLFPFLAVISTLYFILYLGHLFSTEKESINPLTVLLPLSILGIIFFNAYFQDGTTYKDTPIWLKTSLRVYRGVLFILILMMSYRIGHEASLDINVLIYLFMVILLGFTYAITALVSEPMEQKWIRIGNVCTALFFIIALFLVNLPYAPVKFSIGSDKPSVTQLPSTVGASQEPTSP</sequence>
<dbReference type="Proteomes" id="UP001139721">
    <property type="component" value="Unassembled WGS sequence"/>
</dbReference>
<dbReference type="AlphaFoldDB" id="A0A9X2D1Y9"/>
<feature type="transmembrane region" description="Helical" evidence="2">
    <location>
        <begin position="234"/>
        <end position="255"/>
    </location>
</feature>
<evidence type="ECO:0008006" key="5">
    <source>
        <dbReference type="Google" id="ProtNLM"/>
    </source>
</evidence>
<dbReference type="RefSeq" id="WP_250421936.1">
    <property type="nucleotide sequence ID" value="NZ_JAJKBJ010000013.1"/>
</dbReference>
<proteinExistence type="predicted"/>
<protein>
    <recommendedName>
        <fullName evidence="5">DUF4153 domain-containing protein</fullName>
    </recommendedName>
</protein>
<feature type="region of interest" description="Disordered" evidence="1">
    <location>
        <begin position="363"/>
        <end position="382"/>
    </location>
</feature>
<comment type="caution">
    <text evidence="3">The sequence shown here is derived from an EMBL/GenBank/DDBJ whole genome shotgun (WGS) entry which is preliminary data.</text>
</comment>
<gene>
    <name evidence="3" type="ORF">LOX96_11510</name>
</gene>
<feature type="transmembrane region" description="Helical" evidence="2">
    <location>
        <begin position="31"/>
        <end position="48"/>
    </location>
</feature>
<keyword evidence="2" id="KW-0472">Membrane</keyword>
<feature type="transmembrane region" description="Helical" evidence="2">
    <location>
        <begin position="120"/>
        <end position="153"/>
    </location>
</feature>
<feature type="compositionally biased region" description="Polar residues" evidence="1">
    <location>
        <begin position="364"/>
        <end position="382"/>
    </location>
</feature>
<feature type="transmembrane region" description="Helical" evidence="2">
    <location>
        <begin position="7"/>
        <end position="25"/>
    </location>
</feature>
<feature type="transmembrane region" description="Helical" evidence="2">
    <location>
        <begin position="173"/>
        <end position="195"/>
    </location>
</feature>
<evidence type="ECO:0000256" key="2">
    <source>
        <dbReference type="SAM" id="Phobius"/>
    </source>
</evidence>
<feature type="transmembrane region" description="Helical" evidence="2">
    <location>
        <begin position="87"/>
        <end position="108"/>
    </location>
</feature>
<feature type="transmembrane region" description="Helical" evidence="2">
    <location>
        <begin position="55"/>
        <end position="75"/>
    </location>
</feature>
<keyword evidence="2" id="KW-0812">Transmembrane</keyword>